<dbReference type="InterPro" id="IPR029016">
    <property type="entry name" value="GAF-like_dom_sf"/>
</dbReference>
<dbReference type="InterPro" id="IPR050706">
    <property type="entry name" value="Cyclic-di-GMP_PDE-like"/>
</dbReference>
<dbReference type="Gene3D" id="3.20.20.450">
    <property type="entry name" value="EAL domain"/>
    <property type="match status" value="1"/>
</dbReference>
<evidence type="ECO:0000313" key="4">
    <source>
        <dbReference type="Proteomes" id="UP000000239"/>
    </source>
</evidence>
<evidence type="ECO:0000313" key="3">
    <source>
        <dbReference type="EMBL" id="ABE60607.1"/>
    </source>
</evidence>
<feature type="domain" description="EAL" evidence="2">
    <location>
        <begin position="408"/>
        <end position="662"/>
    </location>
</feature>
<dbReference type="STRING" id="290398.Csal_3263"/>
<evidence type="ECO:0000259" key="2">
    <source>
        <dbReference type="PROSITE" id="PS50883"/>
    </source>
</evidence>
<dbReference type="eggNOG" id="COG2199">
    <property type="taxonomic scope" value="Bacteria"/>
</dbReference>
<dbReference type="SMART" id="SM00052">
    <property type="entry name" value="EAL"/>
    <property type="match status" value="1"/>
</dbReference>
<reference evidence="3 4" key="1">
    <citation type="journal article" date="2011" name="Stand. Genomic Sci.">
        <title>Complete genome sequence of the halophilic and highly halotolerant Chromohalobacter salexigens type strain (1H11(T)).</title>
        <authorList>
            <person name="Copeland A."/>
            <person name="O'Connor K."/>
            <person name="Lucas S."/>
            <person name="Lapidus A."/>
            <person name="Berry K.W."/>
            <person name="Detter J.C."/>
            <person name="Del Rio T.G."/>
            <person name="Hammon N."/>
            <person name="Dalin E."/>
            <person name="Tice H."/>
            <person name="Pitluck S."/>
            <person name="Bruce D."/>
            <person name="Goodwin L."/>
            <person name="Han C."/>
            <person name="Tapia R."/>
            <person name="Saunders E."/>
            <person name="Schmutz J."/>
            <person name="Brettin T."/>
            <person name="Larimer F."/>
            <person name="Land M."/>
            <person name="Hauser L."/>
            <person name="Vargas C."/>
            <person name="Nieto J.J."/>
            <person name="Kyrpides N.C."/>
            <person name="Ivanova N."/>
            <person name="Goker M."/>
            <person name="Klenk H.P."/>
            <person name="Csonka L.N."/>
            <person name="Woyke T."/>
        </authorList>
    </citation>
    <scope>NUCLEOTIDE SEQUENCE [LARGE SCALE GENOMIC DNA]</scope>
    <source>
        <strain evidence="4">ATCC BAA-138 / DSM 3043 / CIP 106854 / NCIMB 13768 / 1H11</strain>
    </source>
</reference>
<dbReference type="CDD" id="cd01948">
    <property type="entry name" value="EAL"/>
    <property type="match status" value="1"/>
</dbReference>
<keyword evidence="1" id="KW-0732">Signal</keyword>
<dbReference type="InterPro" id="IPR001633">
    <property type="entry name" value="EAL_dom"/>
</dbReference>
<dbReference type="HOGENOM" id="CLU_000445_70_34_6"/>
<dbReference type="PROSITE" id="PS50883">
    <property type="entry name" value="EAL"/>
    <property type="match status" value="1"/>
</dbReference>
<dbReference type="SMART" id="SM00065">
    <property type="entry name" value="GAF"/>
    <property type="match status" value="1"/>
</dbReference>
<feature type="chain" id="PRO_5004196054" evidence="1">
    <location>
        <begin position="37"/>
        <end position="669"/>
    </location>
</feature>
<dbReference type="OrthoDB" id="6597954at2"/>
<dbReference type="AlphaFoldDB" id="Q1QSF1"/>
<dbReference type="Pfam" id="PF01590">
    <property type="entry name" value="GAF"/>
    <property type="match status" value="1"/>
</dbReference>
<dbReference type="Gene3D" id="3.30.70.270">
    <property type="match status" value="1"/>
</dbReference>
<dbReference type="InterPro" id="IPR043128">
    <property type="entry name" value="Rev_trsase/Diguanyl_cyclase"/>
</dbReference>
<dbReference type="PANTHER" id="PTHR33121:SF70">
    <property type="entry name" value="SIGNALING PROTEIN YKOW"/>
    <property type="match status" value="1"/>
</dbReference>
<dbReference type="GO" id="GO:0071111">
    <property type="term" value="F:cyclic-guanylate-specific phosphodiesterase activity"/>
    <property type="evidence" value="ECO:0007669"/>
    <property type="project" value="InterPro"/>
</dbReference>
<dbReference type="eggNOG" id="COG2200">
    <property type="taxonomic scope" value="Bacteria"/>
</dbReference>
<evidence type="ECO:0000256" key="1">
    <source>
        <dbReference type="SAM" id="SignalP"/>
    </source>
</evidence>
<name>Q1QSF1_CHRI1</name>
<dbReference type="Pfam" id="PF00563">
    <property type="entry name" value="EAL"/>
    <property type="match status" value="1"/>
</dbReference>
<dbReference type="PANTHER" id="PTHR33121">
    <property type="entry name" value="CYCLIC DI-GMP PHOSPHODIESTERASE PDEF"/>
    <property type="match status" value="1"/>
</dbReference>
<feature type="signal peptide" evidence="1">
    <location>
        <begin position="1"/>
        <end position="36"/>
    </location>
</feature>
<gene>
    <name evidence="3" type="ordered locus">Csal_3263</name>
</gene>
<accession>Q1QSF1</accession>
<dbReference type="InterPro" id="IPR035919">
    <property type="entry name" value="EAL_sf"/>
</dbReference>
<organism evidence="3 4">
    <name type="scientific">Chromohalobacter israelensis (strain ATCC BAA-138 / DSM 3043 / CIP 106854 / NCIMB 13768 / 1H11)</name>
    <name type="common">Chromohalobacter salexigens</name>
    <dbReference type="NCBI Taxonomy" id="290398"/>
    <lineage>
        <taxon>Bacteria</taxon>
        <taxon>Pseudomonadati</taxon>
        <taxon>Pseudomonadota</taxon>
        <taxon>Gammaproteobacteria</taxon>
        <taxon>Oceanospirillales</taxon>
        <taxon>Halomonadaceae</taxon>
        <taxon>Chromohalobacter</taxon>
    </lineage>
</organism>
<dbReference type="KEGG" id="csa:Csal_3263"/>
<dbReference type="Proteomes" id="UP000000239">
    <property type="component" value="Chromosome"/>
</dbReference>
<sequence length="669" mass="75307">MSHSAFRRNRANRASARRRLVLTFLAPGCLHGSAQALPPACLHDAGPGIATREHCMVNVPGVAAPDHPDETRRLDELHRLGLMDTPPEKRFDDITRLAARVFGVPIVLITLVDRHRQWFKSRFGIDACETSRDNAFCAHALLERKLLVIEDTTRDARFRDHPLVTETPYIRFYAGAVIRTAAGLPLGTLCLIDRHPRHFDASQREILLDLARLVENEIGDDAIMRLERARAEIGTQFDPQTRLATQQRFQQLIEARLNALSDDDTLCGVAAVDLYGMRAIRTRFSLQVSNNVLMRCIARVEKALDGFVFDLARIDDQRLGVLLYRGDATRMAATMEALATTLRAPYIAAGKTVTAAARVVWAHDAPRLGHADDILSALQHTCRRLHSERGADLFRLDTPEVLPRLTRRNLLRRRTASALAEDRFCLHYQPQVSVRDFRVHGFEALLRWHDTELGWVNPQDIVDIAEEIDLGDQLDIWVLRRVMRQLSVWRDRGHDVLPVALNISQEQLARPAFADRFCALLAQYRLPGRLLKLEVLERSLIDDPEAIIESMQRLKRHGVGFAIDDFGTGYSSLAYLTRIPFDTLKIDKSFIERIGDDPRVGSLVRSIISLGRDAGMHVVAEGVETDAQVQRLRDFHCHSIQGHVFSGALPPTHAEALLHNVANVTPPGQ</sequence>
<keyword evidence="4" id="KW-1185">Reference proteome</keyword>
<proteinExistence type="predicted"/>
<dbReference type="eggNOG" id="COG2203">
    <property type="taxonomic scope" value="Bacteria"/>
</dbReference>
<dbReference type="EMBL" id="CP000285">
    <property type="protein sequence ID" value="ABE60607.1"/>
    <property type="molecule type" value="Genomic_DNA"/>
</dbReference>
<dbReference type="InterPro" id="IPR003018">
    <property type="entry name" value="GAF"/>
</dbReference>
<dbReference type="Gene3D" id="3.30.450.40">
    <property type="match status" value="1"/>
</dbReference>
<dbReference type="SUPFAM" id="SSF141868">
    <property type="entry name" value="EAL domain-like"/>
    <property type="match status" value="1"/>
</dbReference>
<dbReference type="SUPFAM" id="SSF55781">
    <property type="entry name" value="GAF domain-like"/>
    <property type="match status" value="1"/>
</dbReference>
<protein>
    <submittedName>
        <fullName evidence="3">Diguanylate cyclase/phosphodiesterase with GAF sensor</fullName>
    </submittedName>
</protein>